<feature type="domain" description="VOC" evidence="1">
    <location>
        <begin position="5"/>
        <end position="131"/>
    </location>
</feature>
<reference evidence="2 3" key="1">
    <citation type="submission" date="2019-12" db="EMBL/GenBank/DDBJ databases">
        <title>Genomic-based taxomic classification of the family Erythrobacteraceae.</title>
        <authorList>
            <person name="Xu L."/>
        </authorList>
    </citation>
    <scope>NUCLEOTIDE SEQUENCE [LARGE SCALE GENOMIC DNA]</scope>
    <source>
        <strain evidence="2 3">LMG 29518</strain>
    </source>
</reference>
<name>A0A6I4T5W7_9SPHN</name>
<dbReference type="Pfam" id="PF00903">
    <property type="entry name" value="Glyoxalase"/>
    <property type="match status" value="1"/>
</dbReference>
<evidence type="ECO:0000313" key="2">
    <source>
        <dbReference type="EMBL" id="MXO65403.1"/>
    </source>
</evidence>
<proteinExistence type="predicted"/>
<gene>
    <name evidence="2" type="ORF">GRI91_06525</name>
</gene>
<dbReference type="SUPFAM" id="SSF54593">
    <property type="entry name" value="Glyoxalase/Bleomycin resistance protein/Dihydroxybiphenyl dioxygenase"/>
    <property type="match status" value="1"/>
</dbReference>
<dbReference type="Proteomes" id="UP000438476">
    <property type="component" value="Unassembled WGS sequence"/>
</dbReference>
<dbReference type="GO" id="GO:0051213">
    <property type="term" value="F:dioxygenase activity"/>
    <property type="evidence" value="ECO:0007669"/>
    <property type="project" value="UniProtKB-KW"/>
</dbReference>
<dbReference type="InterPro" id="IPR029068">
    <property type="entry name" value="Glyas_Bleomycin-R_OHBP_Dase"/>
</dbReference>
<dbReference type="AlphaFoldDB" id="A0A6I4T5W7"/>
<evidence type="ECO:0000313" key="3">
    <source>
        <dbReference type="Proteomes" id="UP000438476"/>
    </source>
</evidence>
<dbReference type="PROSITE" id="PS51819">
    <property type="entry name" value="VOC"/>
    <property type="match status" value="1"/>
</dbReference>
<evidence type="ECO:0000259" key="1">
    <source>
        <dbReference type="PROSITE" id="PS51819"/>
    </source>
</evidence>
<dbReference type="InterPro" id="IPR004360">
    <property type="entry name" value="Glyas_Fos-R_dOase_dom"/>
</dbReference>
<keyword evidence="2" id="KW-0560">Oxidoreductase</keyword>
<accession>A0A6I4T5W7</accession>
<comment type="caution">
    <text evidence="2">The sequence shown here is derived from an EMBL/GenBank/DDBJ whole genome shotgun (WGS) entry which is preliminary data.</text>
</comment>
<sequence>MRVESLDHINIITDRLDETAQFYAELLDLERRDAPPPLTPDNATWMFDAAERAIIHINSVDCPRAYDRDVQPGSLTGALHHVALKCEGYETVLDRLKARGANYQENLVEAISLRQIFTSDPNNILLELNFFGG</sequence>
<keyword evidence="2" id="KW-0223">Dioxygenase</keyword>
<dbReference type="EMBL" id="WTYT01000002">
    <property type="protein sequence ID" value="MXO65403.1"/>
    <property type="molecule type" value="Genomic_DNA"/>
</dbReference>
<dbReference type="RefSeq" id="WP_160735799.1">
    <property type="nucleotide sequence ID" value="NZ_WTYT01000002.1"/>
</dbReference>
<protein>
    <submittedName>
        <fullName evidence="2">Glyoxalase/bleomycin resistance/extradiol dioxygenase family protein</fullName>
    </submittedName>
</protein>
<dbReference type="OrthoDB" id="5243302at2"/>
<dbReference type="InterPro" id="IPR037523">
    <property type="entry name" value="VOC_core"/>
</dbReference>
<keyword evidence="3" id="KW-1185">Reference proteome</keyword>
<organism evidence="2 3">
    <name type="scientific">Altericroceibacterium endophyticum</name>
    <dbReference type="NCBI Taxonomy" id="1808508"/>
    <lineage>
        <taxon>Bacteria</taxon>
        <taxon>Pseudomonadati</taxon>
        <taxon>Pseudomonadota</taxon>
        <taxon>Alphaproteobacteria</taxon>
        <taxon>Sphingomonadales</taxon>
        <taxon>Erythrobacteraceae</taxon>
        <taxon>Altericroceibacterium</taxon>
    </lineage>
</organism>
<dbReference type="Gene3D" id="3.10.180.10">
    <property type="entry name" value="2,3-Dihydroxybiphenyl 1,2-Dioxygenase, domain 1"/>
    <property type="match status" value="1"/>
</dbReference>